<evidence type="ECO:0000313" key="2">
    <source>
        <dbReference type="EMBL" id="MFC1850398.1"/>
    </source>
</evidence>
<dbReference type="EMBL" id="JBHPBY010000096">
    <property type="protein sequence ID" value="MFC1850398.1"/>
    <property type="molecule type" value="Genomic_DNA"/>
</dbReference>
<name>A0ABV6YW58_UNCC1</name>
<keyword evidence="3" id="KW-1185">Reference proteome</keyword>
<protein>
    <recommendedName>
        <fullName evidence="4">CopG family transcriptional regulator</fullName>
    </recommendedName>
</protein>
<evidence type="ECO:0000313" key="3">
    <source>
        <dbReference type="Proteomes" id="UP001594351"/>
    </source>
</evidence>
<sequence length="68" mass="7597">MKKERIAVGISQTLAERIRNACYWTPGLTLTLFAERAFTAYVEQLENEHGGSFKSRAGELKKGPPLKS</sequence>
<proteinExistence type="predicted"/>
<dbReference type="Gene3D" id="6.10.180.30">
    <property type="match status" value="1"/>
</dbReference>
<comment type="caution">
    <text evidence="2">The sequence shown here is derived from an EMBL/GenBank/DDBJ whole genome shotgun (WGS) entry which is preliminary data.</text>
</comment>
<organism evidence="2 3">
    <name type="scientific">candidate division CSSED10-310 bacterium</name>
    <dbReference type="NCBI Taxonomy" id="2855610"/>
    <lineage>
        <taxon>Bacteria</taxon>
        <taxon>Bacteria division CSSED10-310</taxon>
    </lineage>
</organism>
<accession>A0ABV6YW58</accession>
<feature type="compositionally biased region" description="Basic and acidic residues" evidence="1">
    <location>
        <begin position="49"/>
        <end position="62"/>
    </location>
</feature>
<evidence type="ECO:0008006" key="4">
    <source>
        <dbReference type="Google" id="ProtNLM"/>
    </source>
</evidence>
<evidence type="ECO:0000256" key="1">
    <source>
        <dbReference type="SAM" id="MobiDB-lite"/>
    </source>
</evidence>
<dbReference type="Proteomes" id="UP001594351">
    <property type="component" value="Unassembled WGS sequence"/>
</dbReference>
<gene>
    <name evidence="2" type="ORF">ACFL27_09430</name>
</gene>
<reference evidence="2 3" key="1">
    <citation type="submission" date="2024-09" db="EMBL/GenBank/DDBJ databases">
        <title>Laminarin stimulates single cell rates of sulfate reduction while oxygen inhibits transcriptomic activity in coastal marine sediment.</title>
        <authorList>
            <person name="Lindsay M."/>
            <person name="Orcutt B."/>
            <person name="Emerson D."/>
            <person name="Stepanauskas R."/>
            <person name="D'Angelo T."/>
        </authorList>
    </citation>
    <scope>NUCLEOTIDE SEQUENCE [LARGE SCALE GENOMIC DNA]</scope>
    <source>
        <strain evidence="2">SAG AM-311-K15</strain>
    </source>
</reference>
<feature type="region of interest" description="Disordered" evidence="1">
    <location>
        <begin position="49"/>
        <end position="68"/>
    </location>
</feature>